<evidence type="ECO:0000256" key="2">
    <source>
        <dbReference type="SAM" id="MobiDB-lite"/>
    </source>
</evidence>
<keyword evidence="4" id="KW-1185">Reference proteome</keyword>
<evidence type="ECO:0000313" key="4">
    <source>
        <dbReference type="Proteomes" id="UP000193144"/>
    </source>
</evidence>
<accession>A0A1Y2A9H2</accession>
<proteinExistence type="predicted"/>
<organism evidence="3 4">
    <name type="scientific">Clohesyomyces aquaticus</name>
    <dbReference type="NCBI Taxonomy" id="1231657"/>
    <lineage>
        <taxon>Eukaryota</taxon>
        <taxon>Fungi</taxon>
        <taxon>Dikarya</taxon>
        <taxon>Ascomycota</taxon>
        <taxon>Pezizomycotina</taxon>
        <taxon>Dothideomycetes</taxon>
        <taxon>Pleosporomycetidae</taxon>
        <taxon>Pleosporales</taxon>
        <taxon>Lindgomycetaceae</taxon>
        <taxon>Clohesyomyces</taxon>
    </lineage>
</organism>
<evidence type="ECO:0000256" key="1">
    <source>
        <dbReference type="SAM" id="Coils"/>
    </source>
</evidence>
<keyword evidence="1" id="KW-0175">Coiled coil</keyword>
<dbReference type="InterPro" id="IPR014751">
    <property type="entry name" value="XRCC4-like_C"/>
</dbReference>
<feature type="compositionally biased region" description="Basic and acidic residues" evidence="2">
    <location>
        <begin position="18"/>
        <end position="27"/>
    </location>
</feature>
<dbReference type="Gene3D" id="1.20.5.370">
    <property type="match status" value="1"/>
</dbReference>
<comment type="caution">
    <text evidence="3">The sequence shown here is derived from an EMBL/GenBank/DDBJ whole genome shotgun (WGS) entry which is preliminary data.</text>
</comment>
<protein>
    <submittedName>
        <fullName evidence="3">Uncharacterized protein</fullName>
    </submittedName>
</protein>
<name>A0A1Y2A9H2_9PLEO</name>
<sequence length="691" mass="78392">MRARYCSSCVRGLSAPKAKQDRQEQTRIEVQNSWDELRVPPQLGQTPPGPHNRIEMGPPPTSVPQDPKPKVEKVKKTAKVRKWFDIGGNDAKVNGGNQEAPQESQAAAPGPGKGTPPMPGQTKRKNSNSPPDKYVESQNALAQELAQLESTKKIQESEFEDIAQPAQPSTPPPPTKIDSDNETIPRSKLAPPPPPHGVKYSSLLDIAEASKSPQSIHQVASQPHPTSAQFGPVYFDQRPDVQTLKRDSEAAAVENSRLQKEWDKDKDKMRLIESWYQDSRERVSILESEKKSLEFGLAEANRVLATVQNHQAIVTEKQARIRNLETELENLRVDHTRAVKDITRITREKEQLEQDLVQSRATFQTVNNELLDLKAGLNTGITETYIIDQWTVLQGMIENVSRAYFLGRLTRQPGLIVNRPKGSQMETAPRHSPSTLMSLARDHERYTGSKNHRPLIIQAFIWWTLTNQVFDHTEGFSKGLLWAGAFRNALSELEGELRPLRPQESPRNNPNLAKRYELEARAFHKWRSTTAITLMNQRSIKQRAQADDIYGVASSILKEVSTYIVCENMERTKVEKNLREALKDIVLAAVTLDSEIHQHRARIYCEQWTCLGIRTNPVWGFSFRDEEMEWIHGPDPPKKEPRDPAVELVVQPALYREGNPYGEEYWTKKVLCKAKTVVGENPIQPQFRPLY</sequence>
<feature type="region of interest" description="Disordered" evidence="2">
    <location>
        <begin position="1"/>
        <end position="227"/>
    </location>
</feature>
<reference evidence="3 4" key="1">
    <citation type="submission" date="2016-07" db="EMBL/GenBank/DDBJ databases">
        <title>Pervasive Adenine N6-methylation of Active Genes in Fungi.</title>
        <authorList>
            <consortium name="DOE Joint Genome Institute"/>
            <person name="Mondo S.J."/>
            <person name="Dannebaum R.O."/>
            <person name="Kuo R.C."/>
            <person name="Labutti K."/>
            <person name="Haridas S."/>
            <person name="Kuo A."/>
            <person name="Salamov A."/>
            <person name="Ahrendt S.R."/>
            <person name="Lipzen A."/>
            <person name="Sullivan W."/>
            <person name="Andreopoulos W.B."/>
            <person name="Clum A."/>
            <person name="Lindquist E."/>
            <person name="Daum C."/>
            <person name="Ramamoorthy G.K."/>
            <person name="Gryganskyi A."/>
            <person name="Culley D."/>
            <person name="Magnuson J.K."/>
            <person name="James T.Y."/>
            <person name="O'Malley M.A."/>
            <person name="Stajich J.E."/>
            <person name="Spatafora J.W."/>
            <person name="Visel A."/>
            <person name="Grigoriev I.V."/>
        </authorList>
    </citation>
    <scope>NUCLEOTIDE SEQUENCE [LARGE SCALE GENOMIC DNA]</scope>
    <source>
        <strain evidence="3 4">CBS 115471</strain>
    </source>
</reference>
<dbReference type="EMBL" id="MCFA01000003">
    <property type="protein sequence ID" value="ORY19151.1"/>
    <property type="molecule type" value="Genomic_DNA"/>
</dbReference>
<feature type="compositionally biased region" description="Polar residues" evidence="2">
    <location>
        <begin position="211"/>
        <end position="227"/>
    </location>
</feature>
<dbReference type="OrthoDB" id="5213630at2759"/>
<dbReference type="STRING" id="1231657.A0A1Y2A9H2"/>
<feature type="coiled-coil region" evidence="1">
    <location>
        <begin position="307"/>
        <end position="369"/>
    </location>
</feature>
<dbReference type="AlphaFoldDB" id="A0A1Y2A9H2"/>
<evidence type="ECO:0000313" key="3">
    <source>
        <dbReference type="EMBL" id="ORY19151.1"/>
    </source>
</evidence>
<feature type="compositionally biased region" description="Low complexity" evidence="2">
    <location>
        <begin position="98"/>
        <end position="110"/>
    </location>
</feature>
<gene>
    <name evidence="3" type="ORF">BCR34DRAFT_659799</name>
</gene>
<dbReference type="Proteomes" id="UP000193144">
    <property type="component" value="Unassembled WGS sequence"/>
</dbReference>